<dbReference type="SMART" id="SM00800">
    <property type="entry name" value="uDENN"/>
    <property type="match status" value="1"/>
</dbReference>
<name>A0A1X7U511_AMPQE</name>
<gene>
    <name evidence="5" type="primary">100638055</name>
</gene>
<dbReference type="Pfam" id="PF03456">
    <property type="entry name" value="uDENN"/>
    <property type="match status" value="1"/>
</dbReference>
<dbReference type="AlphaFoldDB" id="A0A1X7U511"/>
<feature type="compositionally biased region" description="Polar residues" evidence="3">
    <location>
        <begin position="457"/>
        <end position="475"/>
    </location>
</feature>
<dbReference type="InterPro" id="IPR005112">
    <property type="entry name" value="dDENN_dom"/>
</dbReference>
<dbReference type="SMART" id="SM00799">
    <property type="entry name" value="DENN"/>
    <property type="match status" value="1"/>
</dbReference>
<organism evidence="5">
    <name type="scientific">Amphimedon queenslandica</name>
    <name type="common">Sponge</name>
    <dbReference type="NCBI Taxonomy" id="400682"/>
    <lineage>
        <taxon>Eukaryota</taxon>
        <taxon>Metazoa</taxon>
        <taxon>Porifera</taxon>
        <taxon>Demospongiae</taxon>
        <taxon>Heteroscleromorpha</taxon>
        <taxon>Haplosclerida</taxon>
        <taxon>Niphatidae</taxon>
        <taxon>Amphimedon</taxon>
    </lineage>
</organism>
<evidence type="ECO:0000256" key="3">
    <source>
        <dbReference type="SAM" id="MobiDB-lite"/>
    </source>
</evidence>
<dbReference type="OrthoDB" id="206724at2759"/>
<dbReference type="InterPro" id="IPR037516">
    <property type="entry name" value="Tripartite_DENN"/>
</dbReference>
<protein>
    <recommendedName>
        <fullName evidence="4">UDENN domain-containing protein</fullName>
    </recommendedName>
</protein>
<comment type="subcellular location">
    <subcellularLocation>
        <location evidence="1">Cytoplasmic vesicle</location>
        <location evidence="1">Clathrin-coated vesicle</location>
    </subcellularLocation>
</comment>
<reference evidence="6" key="1">
    <citation type="journal article" date="2010" name="Nature">
        <title>The Amphimedon queenslandica genome and the evolution of animal complexity.</title>
        <authorList>
            <person name="Srivastava M."/>
            <person name="Simakov O."/>
            <person name="Chapman J."/>
            <person name="Fahey B."/>
            <person name="Gauthier M.E."/>
            <person name="Mitros T."/>
            <person name="Richards G.S."/>
            <person name="Conaco C."/>
            <person name="Dacre M."/>
            <person name="Hellsten U."/>
            <person name="Larroux C."/>
            <person name="Putnam N.H."/>
            <person name="Stanke M."/>
            <person name="Adamska M."/>
            <person name="Darling A."/>
            <person name="Degnan S.M."/>
            <person name="Oakley T.H."/>
            <person name="Plachetzki D.C."/>
            <person name="Zhai Y."/>
            <person name="Adamski M."/>
            <person name="Calcino A."/>
            <person name="Cummins S.F."/>
            <person name="Goodstein D.M."/>
            <person name="Harris C."/>
            <person name="Jackson D.J."/>
            <person name="Leys S.P."/>
            <person name="Shu S."/>
            <person name="Woodcroft B.J."/>
            <person name="Vervoort M."/>
            <person name="Kosik K.S."/>
            <person name="Manning G."/>
            <person name="Degnan B.M."/>
            <person name="Rokhsar D.S."/>
        </authorList>
    </citation>
    <scope>NUCLEOTIDE SEQUENCE [LARGE SCALE GENOMIC DNA]</scope>
</reference>
<dbReference type="PROSITE" id="PS50211">
    <property type="entry name" value="DENN"/>
    <property type="match status" value="1"/>
</dbReference>
<feature type="region of interest" description="Disordered" evidence="3">
    <location>
        <begin position="453"/>
        <end position="485"/>
    </location>
</feature>
<feature type="compositionally biased region" description="Low complexity" evidence="3">
    <location>
        <begin position="587"/>
        <end position="606"/>
    </location>
</feature>
<dbReference type="GO" id="GO:0032456">
    <property type="term" value="P:endocytic recycling"/>
    <property type="evidence" value="ECO:0007669"/>
    <property type="project" value="TreeGrafter"/>
</dbReference>
<dbReference type="InterPro" id="IPR043153">
    <property type="entry name" value="DENN_C"/>
</dbReference>
<dbReference type="Gene3D" id="3.40.50.11500">
    <property type="match status" value="1"/>
</dbReference>
<keyword evidence="2" id="KW-0968">Cytoplasmic vesicle</keyword>
<feature type="domain" description="UDENN" evidence="4">
    <location>
        <begin position="12"/>
        <end position="382"/>
    </location>
</feature>
<dbReference type="Proteomes" id="UP000007879">
    <property type="component" value="Unassembled WGS sequence"/>
</dbReference>
<dbReference type="GO" id="GO:0006897">
    <property type="term" value="P:endocytosis"/>
    <property type="evidence" value="ECO:0007669"/>
    <property type="project" value="TreeGrafter"/>
</dbReference>
<evidence type="ECO:0000256" key="2">
    <source>
        <dbReference type="ARBA" id="ARBA00023329"/>
    </source>
</evidence>
<dbReference type="FunFam" id="3.40.50.11500:FF:000004">
    <property type="entry name" value="DENN domain-containing protein 2C isoform X1"/>
    <property type="match status" value="1"/>
</dbReference>
<dbReference type="Pfam" id="PF02141">
    <property type="entry name" value="DENN"/>
    <property type="match status" value="1"/>
</dbReference>
<dbReference type="InterPro" id="IPR005113">
    <property type="entry name" value="uDENN_dom"/>
</dbReference>
<dbReference type="EnsemblMetazoa" id="XM_011407704.2">
    <property type="protein sequence ID" value="XP_011406006.2"/>
    <property type="gene ID" value="LOC100638055"/>
</dbReference>
<dbReference type="eggNOG" id="KOG3569">
    <property type="taxonomic scope" value="Eukaryota"/>
</dbReference>
<feature type="region of interest" description="Disordered" evidence="3">
    <location>
        <begin position="812"/>
        <end position="842"/>
    </location>
</feature>
<dbReference type="GO" id="GO:1901981">
    <property type="term" value="F:phosphatidylinositol phosphate binding"/>
    <property type="evidence" value="ECO:0007669"/>
    <property type="project" value="TreeGrafter"/>
</dbReference>
<proteinExistence type="predicted"/>
<sequence>MDSRVKKNPTQTFECYVEYIRPHDDKAPEIKRLYPKDHQFDEDLKKNLAKFVFPTKDSNTNAEEHFTFCLTDLQGTFRFGFCRYPPRGDVCSCFISDLPWFKVFYKILDKISDFHADFQTELIDPFLTSLYKHPVPSLNTETVMTLVPEGIDTGQVYTFPLPNTKRLPEIPTDHNLTLFYPTLHHQVILCLYANMLFERRIIITSSSLKTLSAAVHGCVLLLYPLFWQHIFIPITPHHLIDYCTAPMPFLMGIHSSMMDQVRAMPINDAVILDIDQSELESPYYEDLLNIPPDVSTQLKNVLKKSSSAYGDTCTKAFLQANVALLGGYRLALKMREGESTVSFDREAFIKSRPHMEEFLSLLLEFQHFQQFINGRIDRLNSNKDRDMFDDEVIIYEEELKSGKWSSDQMKVAFKDMKDLLHKHSTKVAKNTRTLMKDTKNLFQGKGNERISDMYPSWSPNLSNKSSTLPATGSSQDGRHKSKVPPPVIPYSQHKVGMDKLNQMLDLQRKRSSLTEAPPLIITTPISDNNQRLSLDDNSAESVSISSKDSLEVATGQLVDLTDSVHTIERMPTPVLIRPVLSDEGDTDSASIVSSSSSSSWGGVDTVTKNEHISESPPSLMPPVPPPRKKHLKGGEKGKGGDLHEIFELTNRNSPSSDFGSAVADALIKSSRRISDPFTAGSVSTAGEELQRALRDTTFTETGLTTSSMATPTYNSITSDQRMPVINEMVRPPNDPWQPILTPGEYDSNPFKPGGALIAKDSPPIARGAPPLKPQPYSGSGLKNFERKRGTASLESSLIGSLTPVDVSKLNSVGGGASAGNNDDPLGDIFGHDGLKGYAMKQQ</sequence>
<dbReference type="KEGG" id="aqu:100638055"/>
<dbReference type="EnsemblMetazoa" id="Aqu2.1.23007_001">
    <property type="protein sequence ID" value="Aqu2.1.23007_001"/>
    <property type="gene ID" value="Aqu2.1.23007"/>
</dbReference>
<dbReference type="PANTHER" id="PTHR13196:SF14">
    <property type="entry name" value="UDENN DOMAIN-CONTAINING PROTEIN"/>
    <property type="match status" value="1"/>
</dbReference>
<feature type="region of interest" description="Disordered" evidence="3">
    <location>
        <begin position="582"/>
        <end position="636"/>
    </location>
</feature>
<evidence type="ECO:0000259" key="4">
    <source>
        <dbReference type="PROSITE" id="PS50211"/>
    </source>
</evidence>
<dbReference type="InterPro" id="IPR040032">
    <property type="entry name" value="DENND1A/B/C"/>
</dbReference>
<accession>A0A1X7U511</accession>
<dbReference type="Pfam" id="PF03455">
    <property type="entry name" value="dDENN"/>
    <property type="match status" value="1"/>
</dbReference>
<reference evidence="5" key="2">
    <citation type="submission" date="2017-05" db="UniProtKB">
        <authorList>
            <consortium name="EnsemblMetazoa"/>
        </authorList>
    </citation>
    <scope>IDENTIFICATION</scope>
</reference>
<evidence type="ECO:0000256" key="1">
    <source>
        <dbReference type="ARBA" id="ARBA00004132"/>
    </source>
</evidence>
<dbReference type="PANTHER" id="PTHR13196">
    <property type="entry name" value="DENN DOMAIN-CONTAINING"/>
    <property type="match status" value="1"/>
</dbReference>
<dbReference type="InParanoid" id="A0A1X7U511"/>
<dbReference type="FunFam" id="3.30.450.200:FF:000003">
    <property type="entry name" value="DENN domain containing 1A"/>
    <property type="match status" value="1"/>
</dbReference>
<dbReference type="GO" id="GO:0005085">
    <property type="term" value="F:guanyl-nucleotide exchange factor activity"/>
    <property type="evidence" value="ECO:0007669"/>
    <property type="project" value="InterPro"/>
</dbReference>
<keyword evidence="6" id="KW-1185">Reference proteome</keyword>
<dbReference type="InterPro" id="IPR001194">
    <property type="entry name" value="cDENN_dom"/>
</dbReference>
<dbReference type="Gene3D" id="6.10.140.1000">
    <property type="match status" value="1"/>
</dbReference>
<dbReference type="STRING" id="400682.A0A1X7U511"/>
<dbReference type="SMART" id="SM00801">
    <property type="entry name" value="dDENN"/>
    <property type="match status" value="1"/>
</dbReference>
<dbReference type="GO" id="GO:0030136">
    <property type="term" value="C:clathrin-coated vesicle"/>
    <property type="evidence" value="ECO:0007669"/>
    <property type="project" value="UniProtKB-SubCell"/>
</dbReference>
<dbReference type="Gene3D" id="3.30.450.200">
    <property type="match status" value="1"/>
</dbReference>
<dbReference type="GO" id="GO:0005829">
    <property type="term" value="C:cytosol"/>
    <property type="evidence" value="ECO:0007669"/>
    <property type="project" value="TreeGrafter"/>
</dbReference>
<evidence type="ECO:0000313" key="5">
    <source>
        <dbReference type="EnsemblMetazoa" id="Aqu2.1.23007_001"/>
    </source>
</evidence>
<evidence type="ECO:0000313" key="6">
    <source>
        <dbReference type="Proteomes" id="UP000007879"/>
    </source>
</evidence>